<feature type="compositionally biased region" description="Polar residues" evidence="1">
    <location>
        <begin position="221"/>
        <end position="244"/>
    </location>
</feature>
<evidence type="ECO:0008006" key="6">
    <source>
        <dbReference type="Google" id="ProtNLM"/>
    </source>
</evidence>
<feature type="transmembrane region" description="Helical" evidence="2">
    <location>
        <begin position="345"/>
        <end position="367"/>
    </location>
</feature>
<dbReference type="Pfam" id="PF17818">
    <property type="entry name" value="KCT2"/>
    <property type="match status" value="1"/>
</dbReference>
<feature type="compositionally biased region" description="Basic and acidic residues" evidence="1">
    <location>
        <begin position="133"/>
        <end position="145"/>
    </location>
</feature>
<keyword evidence="2" id="KW-1133">Transmembrane helix</keyword>
<feature type="compositionally biased region" description="Basic and acidic residues" evidence="1">
    <location>
        <begin position="184"/>
        <end position="196"/>
    </location>
</feature>
<organism evidence="4 5">
    <name type="scientific">Paramormyrops kingsleyae</name>
    <dbReference type="NCBI Taxonomy" id="1676925"/>
    <lineage>
        <taxon>Eukaryota</taxon>
        <taxon>Metazoa</taxon>
        <taxon>Chordata</taxon>
        <taxon>Craniata</taxon>
        <taxon>Vertebrata</taxon>
        <taxon>Euteleostomi</taxon>
        <taxon>Actinopterygii</taxon>
        <taxon>Neopterygii</taxon>
        <taxon>Teleostei</taxon>
        <taxon>Osteoglossocephala</taxon>
        <taxon>Osteoglossomorpha</taxon>
        <taxon>Osteoglossiformes</taxon>
        <taxon>Mormyridae</taxon>
        <taxon>Paramormyrops</taxon>
    </lineage>
</organism>
<sequence>MRAERADGRELPAARVFACGLAVHYQPMMQFIYALFLFICLLQLSDAGTTGKADNPAKPGTDPSTDNNQNTGESKDPKTLKNGGKGTLSETPVREVVQGESSKEVNGNDKKPVESKNDEKPQPAKGKNGNGKTNEDEIKSADKTSTESSSNGTEKGGGENAKTDSSSKTMLDNKEDESAGPEKNGSETKDEKENATMRKAPKVPPEDRGGHSKQKGGGTDEINNNKQQNADSGALDASSTTQKLNPAGHLQNEAESSHFFVYLVTMALLVAVLYIAYHNKRKIIAYVVEGRRSRTTRRPKSTEYQKLEQNVRPDFRRCKILLQYLTLLEIHPLSLNVNVQPVISLQGKGLLCVVCLFIKMSLILFSFSFKKGKKKTSHTHLEKHVTAAEEWSKMDLILRFAIRERCLFSR</sequence>
<dbReference type="InterPro" id="IPR037645">
    <property type="entry name" value="KCT2"/>
</dbReference>
<protein>
    <recommendedName>
        <fullName evidence="6">Trans-golgi network protein 2</fullName>
    </recommendedName>
</protein>
<keyword evidence="2" id="KW-0812">Transmembrane</keyword>
<feature type="compositionally biased region" description="Polar residues" evidence="1">
    <location>
        <begin position="62"/>
        <end position="72"/>
    </location>
</feature>
<evidence type="ECO:0000256" key="1">
    <source>
        <dbReference type="SAM" id="MobiDB-lite"/>
    </source>
</evidence>
<keyword evidence="5" id="KW-1185">Reference proteome</keyword>
<accession>A0A3B3QWJ5</accession>
<evidence type="ECO:0000313" key="5">
    <source>
        <dbReference type="Proteomes" id="UP000261540"/>
    </source>
</evidence>
<feature type="region of interest" description="Disordered" evidence="1">
    <location>
        <begin position="49"/>
        <end position="244"/>
    </location>
</feature>
<reference evidence="4" key="1">
    <citation type="submission" date="2025-08" db="UniProtKB">
        <authorList>
            <consortium name="Ensembl"/>
        </authorList>
    </citation>
    <scope>IDENTIFICATION</scope>
</reference>
<dbReference type="AlphaFoldDB" id="A0A3B3QWJ5"/>
<dbReference type="PANTHER" id="PTHR16502:SF0">
    <property type="entry name" value="KERATINOCYTE-ASSOCIATED TRANSMEMBRANE PROTEIN 2"/>
    <property type="match status" value="1"/>
</dbReference>
<name>A0A3B3QWJ5_9TELE</name>
<feature type="chain" id="PRO_5017245342" description="Trans-golgi network protein 2" evidence="3">
    <location>
        <begin position="48"/>
        <end position="410"/>
    </location>
</feature>
<reference evidence="4" key="2">
    <citation type="submission" date="2025-09" db="UniProtKB">
        <authorList>
            <consortium name="Ensembl"/>
        </authorList>
    </citation>
    <scope>IDENTIFICATION</scope>
</reference>
<dbReference type="Ensembl" id="ENSPKIT00000034126.1">
    <property type="protein sequence ID" value="ENSPKIP00000010010.1"/>
    <property type="gene ID" value="ENSPKIG00000024894.1"/>
</dbReference>
<feature type="transmembrane region" description="Helical" evidence="2">
    <location>
        <begin position="259"/>
        <end position="277"/>
    </location>
</feature>
<evidence type="ECO:0000313" key="4">
    <source>
        <dbReference type="Ensembl" id="ENSPKIP00000010010.1"/>
    </source>
</evidence>
<keyword evidence="3" id="KW-0732">Signal</keyword>
<dbReference type="STRING" id="1676925.ENSPKIP00000010010"/>
<dbReference type="Proteomes" id="UP000261540">
    <property type="component" value="Unplaced"/>
</dbReference>
<evidence type="ECO:0000256" key="2">
    <source>
        <dbReference type="SAM" id="Phobius"/>
    </source>
</evidence>
<proteinExistence type="predicted"/>
<dbReference type="PANTHER" id="PTHR16502">
    <property type="entry name" value="KERATINOCYTE-ASSOCIATED TRANSMEMBRANE PROTEIN 2"/>
    <property type="match status" value="1"/>
</dbReference>
<feature type="compositionally biased region" description="Basic and acidic residues" evidence="1">
    <location>
        <begin position="101"/>
        <end position="122"/>
    </location>
</feature>
<feature type="signal peptide" evidence="3">
    <location>
        <begin position="1"/>
        <end position="47"/>
    </location>
</feature>
<dbReference type="GeneTree" id="ENSGT00530000064712"/>
<evidence type="ECO:0000256" key="3">
    <source>
        <dbReference type="SAM" id="SignalP"/>
    </source>
</evidence>
<keyword evidence="2" id="KW-0472">Membrane</keyword>